<evidence type="ECO:0000313" key="1">
    <source>
        <dbReference type="EMBL" id="GFS61714.1"/>
    </source>
</evidence>
<keyword evidence="2" id="KW-1185">Reference proteome</keyword>
<reference evidence="1" key="1">
    <citation type="submission" date="2020-08" db="EMBL/GenBank/DDBJ databases">
        <title>Multicomponent nature underlies the extraordinary mechanical properties of spider dragline silk.</title>
        <authorList>
            <person name="Kono N."/>
            <person name="Nakamura H."/>
            <person name="Mori M."/>
            <person name="Yoshida Y."/>
            <person name="Ohtoshi R."/>
            <person name="Malay A.D."/>
            <person name="Moran D.A.P."/>
            <person name="Tomita M."/>
            <person name="Numata K."/>
            <person name="Arakawa K."/>
        </authorList>
    </citation>
    <scope>NUCLEOTIDE SEQUENCE</scope>
</reference>
<gene>
    <name evidence="1" type="ORF">NPIL_680201</name>
</gene>
<proteinExistence type="predicted"/>
<accession>A0A8X6JVH7</accession>
<dbReference type="Proteomes" id="UP000887013">
    <property type="component" value="Unassembled WGS sequence"/>
</dbReference>
<evidence type="ECO:0000313" key="2">
    <source>
        <dbReference type="Proteomes" id="UP000887013"/>
    </source>
</evidence>
<dbReference type="AlphaFoldDB" id="A0A8X6JVH7"/>
<organism evidence="1 2">
    <name type="scientific">Nephila pilipes</name>
    <name type="common">Giant wood spider</name>
    <name type="synonym">Nephila maculata</name>
    <dbReference type="NCBI Taxonomy" id="299642"/>
    <lineage>
        <taxon>Eukaryota</taxon>
        <taxon>Metazoa</taxon>
        <taxon>Ecdysozoa</taxon>
        <taxon>Arthropoda</taxon>
        <taxon>Chelicerata</taxon>
        <taxon>Arachnida</taxon>
        <taxon>Araneae</taxon>
        <taxon>Araneomorphae</taxon>
        <taxon>Entelegynae</taxon>
        <taxon>Araneoidea</taxon>
        <taxon>Nephilidae</taxon>
        <taxon>Nephila</taxon>
    </lineage>
</organism>
<comment type="caution">
    <text evidence="1">The sequence shown here is derived from an EMBL/GenBank/DDBJ whole genome shotgun (WGS) entry which is preliminary data.</text>
</comment>
<protein>
    <submittedName>
        <fullName evidence="1">Uncharacterized protein</fullName>
    </submittedName>
</protein>
<name>A0A8X6JVH7_NEPPI</name>
<dbReference type="EMBL" id="BMAW01047590">
    <property type="protein sequence ID" value="GFS61714.1"/>
    <property type="molecule type" value="Genomic_DNA"/>
</dbReference>
<sequence>MILGGYFLVELMSRIVCFKCRCQNGGSNQIGKQLSSAGGAEVRTFLYLGCYLVVHSSNTRDFGFIHISALGSNGFGEGCSRLLHWAKLRYGFIEQIYLRVNLCGRQEGYENHA</sequence>